<proteinExistence type="predicted"/>
<dbReference type="Proteomes" id="UP000069773">
    <property type="component" value="Unassembled WGS sequence"/>
</dbReference>
<evidence type="ECO:0000313" key="3">
    <source>
        <dbReference type="Proteomes" id="UP000069773"/>
    </source>
</evidence>
<dbReference type="SUPFAM" id="SSF53955">
    <property type="entry name" value="Lysozyme-like"/>
    <property type="match status" value="1"/>
</dbReference>
<keyword evidence="3" id="KW-1185">Reference proteome</keyword>
<evidence type="ECO:0000256" key="1">
    <source>
        <dbReference type="SAM" id="MobiDB-lite"/>
    </source>
</evidence>
<gene>
    <name evidence="2" type="ORF">RMCN_0752</name>
</gene>
<comment type="caution">
    <text evidence="2">The sequence shown here is derived from an EMBL/GenBank/DDBJ whole genome shotgun (WGS) entry which is preliminary data.</text>
</comment>
<sequence>MARDPLSDPLMAEAVAALARGHNLFAGNTPAGGVGDGPASLSARADQISSSTGSGGLPAPAVVRSGAAVGDLRRLASTDGALAQILESARADRVHASTATRVILDAARADPMPAGDTPMGRREAMARMVARLRAQHGHIVRSRSQARVLALRLRRLLYLRRHQLAARSSADAAPVGGGGRGAVLAAIRRALDIKGIHHPVARARWERGMDLVAKRESGYDPAAVNGWDSNAAKGTPSKGAWQFIEPTFRAYHEPGTSRNIHDLTAQAAAFINYAQGRYGVFADGSNLADRIQQADPRRAPRGY</sequence>
<evidence type="ECO:0008006" key="4">
    <source>
        <dbReference type="Google" id="ProtNLM"/>
    </source>
</evidence>
<name>A0ABQ0KDP6_MYCNV</name>
<reference evidence="2 3" key="1">
    <citation type="journal article" date="2016" name="Genome Announc.">
        <title>Draft Genome Sequences of Five Rapidly Growing Mycobacterium Species, M. thermoresistibile, M. fortuitum subsp. acetamidolyticum, M. canariasense, M. brisbanense, and M. novocastrense.</title>
        <authorList>
            <person name="Katahira K."/>
            <person name="Ogura Y."/>
            <person name="Gotoh Y."/>
            <person name="Hayashi T."/>
        </authorList>
    </citation>
    <scope>NUCLEOTIDE SEQUENCE [LARGE SCALE GENOMIC DNA]</scope>
    <source>
        <strain evidence="2 3">JCM18114</strain>
    </source>
</reference>
<feature type="region of interest" description="Disordered" evidence="1">
    <location>
        <begin position="36"/>
        <end position="60"/>
    </location>
</feature>
<organism evidence="2 3">
    <name type="scientific">Mycolicibacterium novocastrense</name>
    <name type="common">Mycobacterium novocastrense</name>
    <dbReference type="NCBI Taxonomy" id="59813"/>
    <lineage>
        <taxon>Bacteria</taxon>
        <taxon>Bacillati</taxon>
        <taxon>Actinomycetota</taxon>
        <taxon>Actinomycetes</taxon>
        <taxon>Mycobacteriales</taxon>
        <taxon>Mycobacteriaceae</taxon>
        <taxon>Mycolicibacterium</taxon>
    </lineage>
</organism>
<accession>A0ABQ0KDP6</accession>
<evidence type="ECO:0000313" key="2">
    <source>
        <dbReference type="EMBL" id="GAT07619.1"/>
    </source>
</evidence>
<protein>
    <recommendedName>
        <fullName evidence="4">Transglycosylase</fullName>
    </recommendedName>
</protein>
<dbReference type="EMBL" id="BCTA01000012">
    <property type="protein sequence ID" value="GAT07619.1"/>
    <property type="molecule type" value="Genomic_DNA"/>
</dbReference>
<dbReference type="InterPro" id="IPR023346">
    <property type="entry name" value="Lysozyme-like_dom_sf"/>
</dbReference>